<dbReference type="InterPro" id="IPR012337">
    <property type="entry name" value="RNaseH-like_sf"/>
</dbReference>
<protein>
    <submittedName>
        <fullName evidence="2">Transposase</fullName>
    </submittedName>
</protein>
<reference evidence="2 3" key="1">
    <citation type="submission" date="2014-07" db="EMBL/GenBank/DDBJ databases">
        <title>Expanding our view of genomic diversity in Candidatus Accumulibacter clades.</title>
        <authorList>
            <person name="Skennerton C.T."/>
            <person name="Barr J.J."/>
            <person name="Slater F.R."/>
            <person name="Bond P.L."/>
            <person name="Tyson G.W."/>
        </authorList>
    </citation>
    <scope>NUCLEOTIDE SEQUENCE [LARGE SCALE GENOMIC DNA]</scope>
    <source>
        <strain evidence="3">SK-01</strain>
    </source>
</reference>
<dbReference type="Proteomes" id="UP000019812">
    <property type="component" value="Unassembled WGS sequence"/>
</dbReference>
<feature type="domain" description="Transposase DDE" evidence="1">
    <location>
        <begin position="64"/>
        <end position="452"/>
    </location>
</feature>
<gene>
    <name evidence="2" type="ORF">CAPSK01_002149</name>
</gene>
<dbReference type="Pfam" id="PF13701">
    <property type="entry name" value="DDE_Tnp_1_4"/>
    <property type="match status" value="1"/>
</dbReference>
<dbReference type="InterPro" id="IPR025668">
    <property type="entry name" value="Tnp_DDE_dom"/>
</dbReference>
<dbReference type="AlphaFoldDB" id="A0A084Y0Q2"/>
<name>A0A084Y0Q2_9PROT</name>
<evidence type="ECO:0000313" key="2">
    <source>
        <dbReference type="EMBL" id="KFB68296.1"/>
    </source>
</evidence>
<proteinExistence type="predicted"/>
<sequence length="513" mass="57041">MATPGGRFHVRWDEGGSATALGQLAFFAEFLEVSGLFARWRDGCPMAYTSPNAPEVVDVLGTWLLSILDGQRRYAHVTGLRGDKVAPQILGMNKIISDESLRRALAHLAPNQPRYCSDEERAARSAQLAKSTAWMDTALSESSREALSTPWILDVDTTVKLLYGHQAGAEIGYNPTKPGRPSHTLHTYWIGNLRLVLDVEVQGGTASAGKYSRPRLRLLLERLAPEERPVLVRGDIAFGNEGMMAEMEEMGQHYLFKLKQTAGVKRLIERLWRRGDWQGVGQGLDAVEAELQLAGWTRARRVVVLRRRVKSSLVADASHENPQPELQFLDHSEAAKLWEYAVLVSNADYSIQAIGQLYRDRADCENGFDELKNQWGWGGYTTQDLERCNLSARAVALIYNWWSWYVRLAHPKTRLEAITSRPMLLAGVGRLTEHAGQSRLLLTLSHAAVDQIKAMIVNVRKGLDHVLASAPQLPKAARWPALVRYIVDKIINARPKTSPPTPLAPPSLALGAS</sequence>
<accession>A0A084Y0Q2</accession>
<dbReference type="SUPFAM" id="SSF53098">
    <property type="entry name" value="Ribonuclease H-like"/>
    <property type="match status" value="1"/>
</dbReference>
<evidence type="ECO:0000259" key="1">
    <source>
        <dbReference type="Pfam" id="PF13701"/>
    </source>
</evidence>
<evidence type="ECO:0000313" key="3">
    <source>
        <dbReference type="Proteomes" id="UP000019812"/>
    </source>
</evidence>
<comment type="caution">
    <text evidence="2">The sequence shown here is derived from an EMBL/GenBank/DDBJ whole genome shotgun (WGS) entry which is preliminary data.</text>
</comment>
<organism evidence="2 3">
    <name type="scientific">Candidatus Accumulibacter vicinus</name>
    <dbReference type="NCBI Taxonomy" id="2954382"/>
    <lineage>
        <taxon>Bacteria</taxon>
        <taxon>Pseudomonadati</taxon>
        <taxon>Pseudomonadota</taxon>
        <taxon>Betaproteobacteria</taxon>
        <taxon>Candidatus Accumulibacter</taxon>
    </lineage>
</organism>
<dbReference type="STRING" id="1457154.CAPSK01_002149"/>
<dbReference type="EMBL" id="JDSS02000021">
    <property type="protein sequence ID" value="KFB68296.1"/>
    <property type="molecule type" value="Genomic_DNA"/>
</dbReference>